<name>A0A167NX76_CALVF</name>
<gene>
    <name evidence="3" type="ORF">CALVIDRAFT_496787</name>
</gene>
<dbReference type="PANTHER" id="PTHR31011">
    <property type="entry name" value="PROTEIN STB2-RELATED"/>
    <property type="match status" value="1"/>
</dbReference>
<dbReference type="InterPro" id="IPR038919">
    <property type="entry name" value="STB2/STB2"/>
</dbReference>
<accession>A0A167NX76</accession>
<evidence type="ECO:0000256" key="1">
    <source>
        <dbReference type="SAM" id="MobiDB-lite"/>
    </source>
</evidence>
<feature type="region of interest" description="Disordered" evidence="1">
    <location>
        <begin position="1"/>
        <end position="38"/>
    </location>
</feature>
<keyword evidence="4" id="KW-1185">Reference proteome</keyword>
<feature type="compositionally biased region" description="Polar residues" evidence="1">
    <location>
        <begin position="546"/>
        <end position="587"/>
    </location>
</feature>
<evidence type="ECO:0000313" key="3">
    <source>
        <dbReference type="EMBL" id="KZO98178.1"/>
    </source>
</evidence>
<feature type="domain" description="STB6-like N-terminal" evidence="2">
    <location>
        <begin position="102"/>
        <end position="215"/>
    </location>
</feature>
<dbReference type="OrthoDB" id="19806at2759"/>
<feature type="region of interest" description="Disordered" evidence="1">
    <location>
        <begin position="528"/>
        <end position="639"/>
    </location>
</feature>
<dbReference type="AlphaFoldDB" id="A0A167NX76"/>
<evidence type="ECO:0000259" key="2">
    <source>
        <dbReference type="Pfam" id="PF25995"/>
    </source>
</evidence>
<proteinExistence type="predicted"/>
<feature type="compositionally biased region" description="Polar residues" evidence="1">
    <location>
        <begin position="597"/>
        <end position="611"/>
    </location>
</feature>
<sequence>MAHLVHTRHVSLPPSPSSVRQFSIPTAPAAPSKPVPPGPAGRLLLPALYVRKGKDGPLSSSRSIRSEREKDRTGIDCLDAGQATEETGEDVLALELSPFVLEEADVELEGYQLYAVEKWVVEREKLLPTITVWTGDPSDKITIAVLRLSDPDAPFDKATHSFRQHGARAMEHSRGTIMVTSLATFRSDLNIVHLPGGVYAAVSQDLAVNIDLSRLGCSGRRALTLEPPSQAAQDKFLQIYHLTASTPFSLTVVTLIKLVQSALFIFGCFPPAPDLRDGLLCDITEKGLQKWMTEIGEPVYDLEPSGRILDDQVVAALLSSITGARQRLAAAAGRIRGEMGGRNYLSSSDIPKDPLAHPTTFLKVLATWQKSQKMPVTWLNGQTITQLKADQPRQRRLSDPHRATMSRALRQRLDEALPVNLYHGSGQDLDTTDLERFARYSVVKGGEGLDSVRWLWTGRARPVLTRQGQAGDIQGRPWTRADDVGDDDNDSFVGSALQRGTGKVAKKGHQLMEGLTGWRRDILDFGRHRKAQSPESDVDVFRSPRSRSPTTLEIPSLVVTTSLDGDTYPTAQSQRKPPGQPRTQRTNGGALLATPSAGRSAQSSWSNLSDTLSKETVPATAPAGTGRFPPLRGRKGKSIPLKRSRPAFFQSQSDGVLRELEFEDYELPAALRPGMNRAITYYEVSPPPAIPHPPKWRRHSFTYTADYKGLRRVAVGRLKTDVDLCQALMDMREREEALHHTLSTMQSLVYAQREATAAVRVDLKDRRTQLENLRDKARQLIIDPTIRRRPGDGIEPTLIRVQRAGDELGRLKYTYEVTDDRLREVESMVWGLTRRINESGVRDMLEEEEHKQRARGVGPDGRKLWLKGGQRLRSRLVDWGMWSMSIWDWIRGRKQVVVPPSGAATPTNTPMRTPSLARLVPPSPPMVRTQSYT</sequence>
<dbReference type="PANTHER" id="PTHR31011:SF2">
    <property type="entry name" value="PROTEIN STB2-RELATED"/>
    <property type="match status" value="1"/>
</dbReference>
<dbReference type="STRING" id="1330018.A0A167NX76"/>
<protein>
    <recommendedName>
        <fullName evidence="2">STB6-like N-terminal domain-containing protein</fullName>
    </recommendedName>
</protein>
<evidence type="ECO:0000313" key="4">
    <source>
        <dbReference type="Proteomes" id="UP000076738"/>
    </source>
</evidence>
<dbReference type="InterPro" id="IPR059025">
    <property type="entry name" value="STB6_N"/>
</dbReference>
<dbReference type="Pfam" id="PF25995">
    <property type="entry name" value="STB6_N"/>
    <property type="match status" value="1"/>
</dbReference>
<dbReference type="Proteomes" id="UP000076738">
    <property type="component" value="Unassembled WGS sequence"/>
</dbReference>
<dbReference type="EMBL" id="KV417277">
    <property type="protein sequence ID" value="KZO98178.1"/>
    <property type="molecule type" value="Genomic_DNA"/>
</dbReference>
<dbReference type="GO" id="GO:0070822">
    <property type="term" value="C:Sin3-type complex"/>
    <property type="evidence" value="ECO:0007669"/>
    <property type="project" value="TreeGrafter"/>
</dbReference>
<organism evidence="3 4">
    <name type="scientific">Calocera viscosa (strain TUFC12733)</name>
    <dbReference type="NCBI Taxonomy" id="1330018"/>
    <lineage>
        <taxon>Eukaryota</taxon>
        <taxon>Fungi</taxon>
        <taxon>Dikarya</taxon>
        <taxon>Basidiomycota</taxon>
        <taxon>Agaricomycotina</taxon>
        <taxon>Dacrymycetes</taxon>
        <taxon>Dacrymycetales</taxon>
        <taxon>Dacrymycetaceae</taxon>
        <taxon>Calocera</taxon>
    </lineage>
</organism>
<feature type="region of interest" description="Disordered" evidence="1">
    <location>
        <begin position="467"/>
        <end position="486"/>
    </location>
</feature>
<reference evidence="3 4" key="1">
    <citation type="journal article" date="2016" name="Mol. Biol. Evol.">
        <title>Comparative Genomics of Early-Diverging Mushroom-Forming Fungi Provides Insights into the Origins of Lignocellulose Decay Capabilities.</title>
        <authorList>
            <person name="Nagy L.G."/>
            <person name="Riley R."/>
            <person name="Tritt A."/>
            <person name="Adam C."/>
            <person name="Daum C."/>
            <person name="Floudas D."/>
            <person name="Sun H."/>
            <person name="Yadav J.S."/>
            <person name="Pangilinan J."/>
            <person name="Larsson K.H."/>
            <person name="Matsuura K."/>
            <person name="Barry K."/>
            <person name="Labutti K."/>
            <person name="Kuo R."/>
            <person name="Ohm R.A."/>
            <person name="Bhattacharya S.S."/>
            <person name="Shirouzu T."/>
            <person name="Yoshinaga Y."/>
            <person name="Martin F.M."/>
            <person name="Grigoriev I.V."/>
            <person name="Hibbett D.S."/>
        </authorList>
    </citation>
    <scope>NUCLEOTIDE SEQUENCE [LARGE SCALE GENOMIC DNA]</scope>
    <source>
        <strain evidence="3 4">TUFC12733</strain>
    </source>
</reference>